<dbReference type="SMART" id="SM00020">
    <property type="entry name" value="Tryp_SPc"/>
    <property type="match status" value="1"/>
</dbReference>
<evidence type="ECO:0000259" key="2">
    <source>
        <dbReference type="PROSITE" id="PS50240"/>
    </source>
</evidence>
<dbReference type="InterPro" id="IPR051333">
    <property type="entry name" value="CLIP_Serine_Protease"/>
</dbReference>
<protein>
    <submittedName>
        <fullName evidence="3">Trypsin-like serine protease</fullName>
        <ecNumber evidence="3">3.4.21.-</ecNumber>
    </submittedName>
</protein>
<keyword evidence="3" id="KW-0378">Hydrolase</keyword>
<evidence type="ECO:0000313" key="4">
    <source>
        <dbReference type="Proteomes" id="UP001595796"/>
    </source>
</evidence>
<evidence type="ECO:0000313" key="3">
    <source>
        <dbReference type="EMBL" id="MFC5066429.1"/>
    </source>
</evidence>
<dbReference type="GO" id="GO:0016787">
    <property type="term" value="F:hydrolase activity"/>
    <property type="evidence" value="ECO:0007669"/>
    <property type="project" value="UniProtKB-KW"/>
</dbReference>
<sequence length="255" mass="25636">MRPFLIALALLVPLPASALDGGTPLAAGTSLSRASVAIQAVAPQPDGKARFSECTGALIAPDLVLTAAHCVDEAASPEHVAVFFFEGSKAVPPFAPVAAIVRHPGHTRGWALRPGDIEQRQTEIAADMAILRLRAPAPPGHPALGFDTAGKPSALSISGAGLAGPKGKSGTLKGVALSNIKHTQTGAALAFATPDAGQVCRGDSGGPVVTPSGGIWGVSGAILRPKEGCSTRMVVVPVDPASPGFVAMMRMARGG</sequence>
<dbReference type="Proteomes" id="UP001595796">
    <property type="component" value="Unassembled WGS sequence"/>
</dbReference>
<comment type="caution">
    <text evidence="3">The sequence shown here is derived from an EMBL/GenBank/DDBJ whole genome shotgun (WGS) entry which is preliminary data.</text>
</comment>
<dbReference type="InterPro" id="IPR018114">
    <property type="entry name" value="TRYPSIN_HIS"/>
</dbReference>
<gene>
    <name evidence="3" type="ORF">ACFPFW_00190</name>
</gene>
<dbReference type="EC" id="3.4.21.-" evidence="3"/>
<evidence type="ECO:0000256" key="1">
    <source>
        <dbReference type="SAM" id="SignalP"/>
    </source>
</evidence>
<dbReference type="InterPro" id="IPR043504">
    <property type="entry name" value="Peptidase_S1_PA_chymotrypsin"/>
</dbReference>
<dbReference type="InterPro" id="IPR009003">
    <property type="entry name" value="Peptidase_S1_PA"/>
</dbReference>
<feature type="chain" id="PRO_5046438866" evidence="1">
    <location>
        <begin position="19"/>
        <end position="255"/>
    </location>
</feature>
<proteinExistence type="predicted"/>
<dbReference type="PROSITE" id="PS00134">
    <property type="entry name" value="TRYPSIN_HIS"/>
    <property type="match status" value="1"/>
</dbReference>
<dbReference type="InterPro" id="IPR001314">
    <property type="entry name" value="Peptidase_S1A"/>
</dbReference>
<feature type="domain" description="Peptidase S1" evidence="2">
    <location>
        <begin position="19"/>
        <end position="230"/>
    </location>
</feature>
<dbReference type="PROSITE" id="PS50240">
    <property type="entry name" value="TRYPSIN_DOM"/>
    <property type="match status" value="1"/>
</dbReference>
<dbReference type="RefSeq" id="WP_114955574.1">
    <property type="nucleotide sequence ID" value="NZ_JBHSJF010000001.1"/>
</dbReference>
<dbReference type="PANTHER" id="PTHR24260">
    <property type="match status" value="1"/>
</dbReference>
<keyword evidence="1" id="KW-0732">Signal</keyword>
<name>A0ABV9YW38_9HYPH</name>
<dbReference type="PRINTS" id="PR00722">
    <property type="entry name" value="CHYMOTRYPSIN"/>
</dbReference>
<dbReference type="SUPFAM" id="SSF50494">
    <property type="entry name" value="Trypsin-like serine proteases"/>
    <property type="match status" value="1"/>
</dbReference>
<feature type="signal peptide" evidence="1">
    <location>
        <begin position="1"/>
        <end position="18"/>
    </location>
</feature>
<dbReference type="Gene3D" id="2.40.10.10">
    <property type="entry name" value="Trypsin-like serine proteases"/>
    <property type="match status" value="1"/>
</dbReference>
<accession>A0ABV9YW38</accession>
<organism evidence="3 4">
    <name type="scientific">Flaviflagellibacter deserti</name>
    <dbReference type="NCBI Taxonomy" id="2267266"/>
    <lineage>
        <taxon>Bacteria</taxon>
        <taxon>Pseudomonadati</taxon>
        <taxon>Pseudomonadota</taxon>
        <taxon>Alphaproteobacteria</taxon>
        <taxon>Hyphomicrobiales</taxon>
        <taxon>Flaviflagellibacter</taxon>
    </lineage>
</organism>
<dbReference type="PANTHER" id="PTHR24260:SF136">
    <property type="entry name" value="GH08193P-RELATED"/>
    <property type="match status" value="1"/>
</dbReference>
<dbReference type="InterPro" id="IPR001254">
    <property type="entry name" value="Trypsin_dom"/>
</dbReference>
<dbReference type="Pfam" id="PF00089">
    <property type="entry name" value="Trypsin"/>
    <property type="match status" value="1"/>
</dbReference>
<reference evidence="4" key="1">
    <citation type="journal article" date="2019" name="Int. J. Syst. Evol. Microbiol.">
        <title>The Global Catalogue of Microorganisms (GCM) 10K type strain sequencing project: providing services to taxonomists for standard genome sequencing and annotation.</title>
        <authorList>
            <consortium name="The Broad Institute Genomics Platform"/>
            <consortium name="The Broad Institute Genome Sequencing Center for Infectious Disease"/>
            <person name="Wu L."/>
            <person name="Ma J."/>
        </authorList>
    </citation>
    <scope>NUCLEOTIDE SEQUENCE [LARGE SCALE GENOMIC DNA]</scope>
    <source>
        <strain evidence="4">CGMCC 1.16444</strain>
    </source>
</reference>
<keyword evidence="4" id="KW-1185">Reference proteome</keyword>
<dbReference type="EMBL" id="JBHSJF010000001">
    <property type="protein sequence ID" value="MFC5066429.1"/>
    <property type="molecule type" value="Genomic_DNA"/>
</dbReference>